<evidence type="ECO:0000313" key="1">
    <source>
        <dbReference type="EMBL" id="TQV74649.1"/>
    </source>
</evidence>
<evidence type="ECO:0000313" key="2">
    <source>
        <dbReference type="Proteomes" id="UP000317839"/>
    </source>
</evidence>
<comment type="caution">
    <text evidence="1">The sequence shown here is derived from an EMBL/GenBank/DDBJ whole genome shotgun (WGS) entry which is preliminary data.</text>
</comment>
<dbReference type="Proteomes" id="UP000317839">
    <property type="component" value="Unassembled WGS sequence"/>
</dbReference>
<organism evidence="1 2">
    <name type="scientific">Aliikangiella marina</name>
    <dbReference type="NCBI Taxonomy" id="1712262"/>
    <lineage>
        <taxon>Bacteria</taxon>
        <taxon>Pseudomonadati</taxon>
        <taxon>Pseudomonadota</taxon>
        <taxon>Gammaproteobacteria</taxon>
        <taxon>Oceanospirillales</taxon>
        <taxon>Pleioneaceae</taxon>
        <taxon>Aliikangiella</taxon>
    </lineage>
</organism>
<dbReference type="AlphaFoldDB" id="A0A545TBS1"/>
<reference evidence="1 2" key="1">
    <citation type="submission" date="2019-06" db="EMBL/GenBank/DDBJ databases">
        <title>Draft genome of Aliikangiella marina GYP-15.</title>
        <authorList>
            <person name="Wang G."/>
        </authorList>
    </citation>
    <scope>NUCLEOTIDE SEQUENCE [LARGE SCALE GENOMIC DNA]</scope>
    <source>
        <strain evidence="1 2">GYP-15</strain>
    </source>
</reference>
<accession>A0A545TBS1</accession>
<sequence length="322" mass="36643">MKIFNKIIILIIISLVATGLEAKQFYRFKNAEGRVVVKDQLTNDMIASGYDVINANGKLIKRVGPGKTLLQEEEERLKALEKKKEEYALKQQIRSDADLLRQFSSVGDIIRNRDAQLLALEQRIRIQGSKSDLLKLQLEDQQRQAATHERLGQKIPKVLSRDIEDTQEQILGTTKNSQLLEAEKVKVAQRYERDIVRYKELESLRMTLKKEQADNDGSRAITFDCPDLNVCQKAWQLAQVYAKDNASGQIEIITNTLILTSKPEKDTDVALSFSRIPAPKNKNQIVLEVSCADSDIGADLCRSDVAKNLRKNYLSFLKRRLD</sequence>
<protein>
    <recommendedName>
        <fullName evidence="3">DUF4124 domain-containing protein</fullName>
    </recommendedName>
</protein>
<keyword evidence="2" id="KW-1185">Reference proteome</keyword>
<evidence type="ECO:0008006" key="3">
    <source>
        <dbReference type="Google" id="ProtNLM"/>
    </source>
</evidence>
<dbReference type="OrthoDB" id="6080407at2"/>
<name>A0A545TBS1_9GAMM</name>
<dbReference type="EMBL" id="VIKR01000002">
    <property type="protein sequence ID" value="TQV74649.1"/>
    <property type="molecule type" value="Genomic_DNA"/>
</dbReference>
<proteinExistence type="predicted"/>
<dbReference type="RefSeq" id="WP_142941263.1">
    <property type="nucleotide sequence ID" value="NZ_VIKR01000002.1"/>
</dbReference>
<gene>
    <name evidence="1" type="ORF">FLL45_06715</name>
</gene>